<name>A0ABY4BIP5_9FLAO</name>
<evidence type="ECO:0000259" key="3">
    <source>
        <dbReference type="Pfam" id="PF18962"/>
    </source>
</evidence>
<feature type="domain" description="Secretion system C-terminal sorting" evidence="3">
    <location>
        <begin position="554"/>
        <end position="618"/>
    </location>
</feature>
<evidence type="ECO:0000313" key="4">
    <source>
        <dbReference type="EMBL" id="UOE37781.1"/>
    </source>
</evidence>
<dbReference type="InterPro" id="IPR026444">
    <property type="entry name" value="Secre_tail"/>
</dbReference>
<sequence length="620" mass="69989">MKHYFIFLMFIFSSTSFLKAQNEFITVWKPSNTGIIPSQSTSTQIYFPGVGNNYTIYWEEVGYPAHNATINNVTSALNVPLLIDFGNALNPIPTNATYELKVRQGSGNFHRICFYAPTLIYRGDSHKIINIKQWGDIAWSSMERAFHFCNNMDVTATDLPNLTQLNNMNGMFFDCNSLVGNITFGNWNVSNVTNFSQCFTNTYLFNQPVNNWNMSNAVNISYMFGGCNSFNQPVGVWDTSNVQDMSGVFFNNLIFNQPLSNWNTSRVTNMSALFSDTEVFNQPIENWDTSKVTNMSYLFSSSKMFNQPIQNWDTSKVTNMQAMFLNTESFNQPINNWNTSLVTDMSAMFRETDSFNQPISNWNTSLVTNMKDMFANAAKFNQPIGNWNTSLVTDMSHMFFGALLFNQPIGSWNTSNVTNMFSMFSNAPVFNRPLTNWNTSSVNDMRMMFKQASSFNQNLGFLNLSSVVQLTSMLDLSGLSCSNYNSTLQGWSANNLTPSNLSLGASGLKYSTTQATASRNNLITNKSWIITGDYFDAECDPLSTSESTKTQLSLYPNPVKNKLFFSEKLTDIAIFTIEGRLLIKKDNGNDINLSELPNGIYILKAETQTKEKIVSKIIKD</sequence>
<dbReference type="EMBL" id="CP094529">
    <property type="protein sequence ID" value="UOE37781.1"/>
    <property type="molecule type" value="Genomic_DNA"/>
</dbReference>
<protein>
    <submittedName>
        <fullName evidence="4">BspA family leucine-rich repeat surface protein</fullName>
    </submittedName>
</protein>
<feature type="signal peptide" evidence="2">
    <location>
        <begin position="1"/>
        <end position="20"/>
    </location>
</feature>
<gene>
    <name evidence="4" type="ORF">MTP08_12050</name>
</gene>
<dbReference type="Proteomes" id="UP000831068">
    <property type="component" value="Chromosome"/>
</dbReference>
<dbReference type="RefSeq" id="WP_243576163.1">
    <property type="nucleotide sequence ID" value="NZ_CP094529.1"/>
</dbReference>
<evidence type="ECO:0000256" key="2">
    <source>
        <dbReference type="SAM" id="SignalP"/>
    </source>
</evidence>
<evidence type="ECO:0000256" key="1">
    <source>
        <dbReference type="ARBA" id="ARBA00022729"/>
    </source>
</evidence>
<dbReference type="Pfam" id="PF03382">
    <property type="entry name" value="DUF285"/>
    <property type="match status" value="2"/>
</dbReference>
<feature type="chain" id="PRO_5047547679" evidence="2">
    <location>
        <begin position="21"/>
        <end position="620"/>
    </location>
</feature>
<dbReference type="NCBIfam" id="TIGR02167">
    <property type="entry name" value="Liste_lipo_26"/>
    <property type="match status" value="9"/>
</dbReference>
<organism evidence="4 5">
    <name type="scientific">Chryseobacterium oryzae</name>
    <dbReference type="NCBI Taxonomy" id="2929799"/>
    <lineage>
        <taxon>Bacteria</taxon>
        <taxon>Pseudomonadati</taxon>
        <taxon>Bacteroidota</taxon>
        <taxon>Flavobacteriia</taxon>
        <taxon>Flavobacteriales</taxon>
        <taxon>Weeksellaceae</taxon>
        <taxon>Chryseobacterium group</taxon>
        <taxon>Chryseobacterium</taxon>
    </lineage>
</organism>
<dbReference type="InterPro" id="IPR011889">
    <property type="entry name" value="Liste_lipo_26"/>
</dbReference>
<accession>A0ABY4BIP5</accession>
<keyword evidence="5" id="KW-1185">Reference proteome</keyword>
<dbReference type="InterPro" id="IPR005046">
    <property type="entry name" value="DUF285"/>
</dbReference>
<keyword evidence="1 2" id="KW-0732">Signal</keyword>
<evidence type="ECO:0000313" key="5">
    <source>
        <dbReference type="Proteomes" id="UP000831068"/>
    </source>
</evidence>
<proteinExistence type="predicted"/>
<reference evidence="4 5" key="1">
    <citation type="submission" date="2022-03" db="EMBL/GenBank/DDBJ databases">
        <title>Chryseobacterium sp. isolated from the Andong Sikhe.</title>
        <authorList>
            <person name="Won M."/>
            <person name="Kim S.-J."/>
            <person name="Kwon S.-W."/>
        </authorList>
    </citation>
    <scope>NUCLEOTIDE SEQUENCE [LARGE SCALE GENOMIC DNA]</scope>
    <source>
        <strain evidence="4 5">ADR-1</strain>
    </source>
</reference>
<dbReference type="NCBIfam" id="TIGR04183">
    <property type="entry name" value="Por_Secre_tail"/>
    <property type="match status" value="1"/>
</dbReference>
<dbReference type="Pfam" id="PF18962">
    <property type="entry name" value="Por_Secre_tail"/>
    <property type="match status" value="1"/>
</dbReference>